<evidence type="ECO:0000313" key="10">
    <source>
        <dbReference type="EMBL" id="TGN20422.1"/>
    </source>
</evidence>
<evidence type="ECO:0000256" key="3">
    <source>
        <dbReference type="ARBA" id="ARBA00022692"/>
    </source>
</evidence>
<evidence type="ECO:0000259" key="9">
    <source>
        <dbReference type="Pfam" id="PF01618"/>
    </source>
</evidence>
<dbReference type="PANTHER" id="PTHR30625">
    <property type="entry name" value="PROTEIN TOLQ"/>
    <property type="match status" value="1"/>
</dbReference>
<evidence type="ECO:0000256" key="4">
    <source>
        <dbReference type="ARBA" id="ARBA00022989"/>
    </source>
</evidence>
<feature type="transmembrane region" description="Helical" evidence="8">
    <location>
        <begin position="89"/>
        <end position="110"/>
    </location>
</feature>
<keyword evidence="11" id="KW-1185">Reference proteome</keyword>
<feature type="region of interest" description="Disordered" evidence="7">
    <location>
        <begin position="36"/>
        <end position="68"/>
    </location>
</feature>
<sequence>MNFPLKKTRALGSVSFLIALIAILAIAGRIESQANPTIPQTTNETSTEAPAAPAAETAAKAPAEEAPSKPAESEIGLISLFVAGGWSMWPLLFSSIVGFGIIFERIYFFLTSKLVRKGYNQDLQDAIDAGGLKGAQDFLTENKGQKITDVLVNGMQVSQNDPEIFASGVEREAGEVMTLLEKGLTVLSAVSTIAPLVGFLGTVSGMINAFDAIANADQVNAKVVAGGIKEALITTAAGLIVAIPAMTFYQYLQGRVGFFTSEVEEAANKIYKEYLKLKAGKQA</sequence>
<comment type="subcellular location">
    <subcellularLocation>
        <location evidence="1">Cell membrane</location>
        <topology evidence="1">Multi-pass membrane protein</topology>
    </subcellularLocation>
    <subcellularLocation>
        <location evidence="6">Membrane</location>
        <topology evidence="6">Multi-pass membrane protein</topology>
    </subcellularLocation>
</comment>
<keyword evidence="2" id="KW-1003">Cell membrane</keyword>
<comment type="similarity">
    <text evidence="6">Belongs to the exbB/tolQ family.</text>
</comment>
<dbReference type="GO" id="GO:0017038">
    <property type="term" value="P:protein import"/>
    <property type="evidence" value="ECO:0007669"/>
    <property type="project" value="TreeGrafter"/>
</dbReference>
<dbReference type="EMBL" id="RQHW01000013">
    <property type="protein sequence ID" value="TGN20422.1"/>
    <property type="molecule type" value="Genomic_DNA"/>
</dbReference>
<evidence type="ECO:0000256" key="8">
    <source>
        <dbReference type="SAM" id="Phobius"/>
    </source>
</evidence>
<evidence type="ECO:0000256" key="5">
    <source>
        <dbReference type="ARBA" id="ARBA00023136"/>
    </source>
</evidence>
<keyword evidence="5 8" id="KW-0472">Membrane</keyword>
<protein>
    <submittedName>
        <fullName evidence="10">MotA/TolQ/ExbB proton channel family protein</fullName>
    </submittedName>
</protein>
<dbReference type="PANTHER" id="PTHR30625:SF11">
    <property type="entry name" value="MOTA_TOLQ_EXBB PROTON CHANNEL DOMAIN-CONTAINING PROTEIN"/>
    <property type="match status" value="1"/>
</dbReference>
<dbReference type="RefSeq" id="WP_135759286.1">
    <property type="nucleotide sequence ID" value="NZ_RQHW01000013.1"/>
</dbReference>
<accession>A0A4R9M2S4</accession>
<gene>
    <name evidence="10" type="ORF">EHS15_04215</name>
</gene>
<name>A0A4R9M2S4_9LEPT</name>
<keyword evidence="3 8" id="KW-0812">Transmembrane</keyword>
<dbReference type="InterPro" id="IPR002898">
    <property type="entry name" value="MotA_ExbB_proton_chnl"/>
</dbReference>
<feature type="domain" description="MotA/TolQ/ExbB proton channel" evidence="9">
    <location>
        <begin position="148"/>
        <end position="264"/>
    </location>
</feature>
<dbReference type="GO" id="GO:0005886">
    <property type="term" value="C:plasma membrane"/>
    <property type="evidence" value="ECO:0007669"/>
    <property type="project" value="UniProtKB-SubCell"/>
</dbReference>
<evidence type="ECO:0000256" key="7">
    <source>
        <dbReference type="SAM" id="MobiDB-lite"/>
    </source>
</evidence>
<feature type="transmembrane region" description="Helical" evidence="8">
    <location>
        <begin position="231"/>
        <end position="252"/>
    </location>
</feature>
<keyword evidence="6" id="KW-0653">Protein transport</keyword>
<keyword evidence="4 8" id="KW-1133">Transmembrane helix</keyword>
<evidence type="ECO:0000313" key="11">
    <source>
        <dbReference type="Proteomes" id="UP000298058"/>
    </source>
</evidence>
<keyword evidence="6" id="KW-0813">Transport</keyword>
<reference evidence="10" key="1">
    <citation type="journal article" date="2019" name="PLoS Negl. Trop. Dis.">
        <title>Revisiting the worldwide diversity of Leptospira species in the environment.</title>
        <authorList>
            <person name="Vincent A.T."/>
            <person name="Schiettekatte O."/>
            <person name="Bourhy P."/>
            <person name="Veyrier F.J."/>
            <person name="Picardeau M."/>
        </authorList>
    </citation>
    <scope>NUCLEOTIDE SEQUENCE [LARGE SCALE GENOMIC DNA]</scope>
    <source>
        <strain evidence="10">201300427</strain>
    </source>
</reference>
<comment type="caution">
    <text evidence="10">The sequence shown here is derived from an EMBL/GenBank/DDBJ whole genome shotgun (WGS) entry which is preliminary data.</text>
</comment>
<dbReference type="Proteomes" id="UP000298058">
    <property type="component" value="Unassembled WGS sequence"/>
</dbReference>
<dbReference type="OrthoDB" id="4045at2"/>
<evidence type="ECO:0000256" key="6">
    <source>
        <dbReference type="RuleBase" id="RU004057"/>
    </source>
</evidence>
<dbReference type="InterPro" id="IPR050790">
    <property type="entry name" value="ExbB/TolQ_transport"/>
</dbReference>
<evidence type="ECO:0000256" key="2">
    <source>
        <dbReference type="ARBA" id="ARBA00022475"/>
    </source>
</evidence>
<dbReference type="AlphaFoldDB" id="A0A4R9M2S4"/>
<feature type="compositionally biased region" description="Low complexity" evidence="7">
    <location>
        <begin position="44"/>
        <end position="61"/>
    </location>
</feature>
<organism evidence="10 11">
    <name type="scientific">Leptospira idonii</name>
    <dbReference type="NCBI Taxonomy" id="1193500"/>
    <lineage>
        <taxon>Bacteria</taxon>
        <taxon>Pseudomonadati</taxon>
        <taxon>Spirochaetota</taxon>
        <taxon>Spirochaetia</taxon>
        <taxon>Leptospirales</taxon>
        <taxon>Leptospiraceae</taxon>
        <taxon>Leptospira</taxon>
    </lineage>
</organism>
<proteinExistence type="inferred from homology"/>
<dbReference type="Pfam" id="PF01618">
    <property type="entry name" value="MotA_ExbB"/>
    <property type="match status" value="1"/>
</dbReference>
<evidence type="ECO:0000256" key="1">
    <source>
        <dbReference type="ARBA" id="ARBA00004651"/>
    </source>
</evidence>